<evidence type="ECO:0000256" key="6">
    <source>
        <dbReference type="ARBA" id="ARBA00022741"/>
    </source>
</evidence>
<comment type="cofactor">
    <cofactor evidence="1">
        <name>Mg(2+)</name>
        <dbReference type="ChEBI" id="CHEBI:18420"/>
    </cofactor>
</comment>
<dbReference type="InterPro" id="IPR002934">
    <property type="entry name" value="Polymerase_NTP_transf_dom"/>
</dbReference>
<dbReference type="PANTHER" id="PTHR33571">
    <property type="entry name" value="SSL8005 PROTEIN"/>
    <property type="match status" value="1"/>
</dbReference>
<dbReference type="SUPFAM" id="SSF81301">
    <property type="entry name" value="Nucleotidyltransferase"/>
    <property type="match status" value="1"/>
</dbReference>
<evidence type="ECO:0000313" key="11">
    <source>
        <dbReference type="EMBL" id="MCG2587204.1"/>
    </source>
</evidence>
<name>A0ABS9K8M7_9BACT</name>
<protein>
    <submittedName>
        <fullName evidence="11">Nucleotidyltransferase family protein</fullName>
    </submittedName>
</protein>
<dbReference type="InterPro" id="IPR043519">
    <property type="entry name" value="NT_sf"/>
</dbReference>
<dbReference type="EMBL" id="JAKLWS010000001">
    <property type="protein sequence ID" value="MCG2587204.1"/>
    <property type="molecule type" value="Genomic_DNA"/>
</dbReference>
<accession>A0ABS9K8M7</accession>
<evidence type="ECO:0000256" key="3">
    <source>
        <dbReference type="ARBA" id="ARBA00022679"/>
    </source>
</evidence>
<keyword evidence="8" id="KW-0460">Magnesium</keyword>
<evidence type="ECO:0000256" key="9">
    <source>
        <dbReference type="ARBA" id="ARBA00038276"/>
    </source>
</evidence>
<dbReference type="PANTHER" id="PTHR33571:SF19">
    <property type="entry name" value="PROTEIN ADENYLYLTRANSFERASE MJ0128-RELATED"/>
    <property type="match status" value="1"/>
</dbReference>
<comment type="caution">
    <text evidence="11">The sequence shown here is derived from an EMBL/GenBank/DDBJ whole genome shotgun (WGS) entry which is preliminary data.</text>
</comment>
<evidence type="ECO:0000259" key="10">
    <source>
        <dbReference type="Pfam" id="PF01909"/>
    </source>
</evidence>
<keyword evidence="3" id="KW-0808">Transferase</keyword>
<feature type="domain" description="Polymerase nucleotidyl transferase" evidence="10">
    <location>
        <begin position="13"/>
        <end position="95"/>
    </location>
</feature>
<keyword evidence="5" id="KW-0479">Metal-binding</keyword>
<keyword evidence="6" id="KW-0547">Nucleotide-binding</keyword>
<evidence type="ECO:0000256" key="4">
    <source>
        <dbReference type="ARBA" id="ARBA00022695"/>
    </source>
</evidence>
<keyword evidence="12" id="KW-1185">Reference proteome</keyword>
<organism evidence="11 12">
    <name type="scientific">Rhodohalobacter sulfatireducens</name>
    <dbReference type="NCBI Taxonomy" id="2911366"/>
    <lineage>
        <taxon>Bacteria</taxon>
        <taxon>Pseudomonadati</taxon>
        <taxon>Balneolota</taxon>
        <taxon>Balneolia</taxon>
        <taxon>Balneolales</taxon>
        <taxon>Balneolaceae</taxon>
        <taxon>Rhodohalobacter</taxon>
    </lineage>
</organism>
<keyword evidence="2" id="KW-1277">Toxin-antitoxin system</keyword>
<evidence type="ECO:0000256" key="1">
    <source>
        <dbReference type="ARBA" id="ARBA00001946"/>
    </source>
</evidence>
<evidence type="ECO:0000313" key="12">
    <source>
        <dbReference type="Proteomes" id="UP001165366"/>
    </source>
</evidence>
<comment type="similarity">
    <text evidence="9">Belongs to the MntA antitoxin family.</text>
</comment>
<evidence type="ECO:0000256" key="7">
    <source>
        <dbReference type="ARBA" id="ARBA00022840"/>
    </source>
</evidence>
<reference evidence="11" key="1">
    <citation type="submission" date="2022-01" db="EMBL/GenBank/DDBJ databases">
        <authorList>
            <person name="Wang Y."/>
        </authorList>
    </citation>
    <scope>NUCLEOTIDE SEQUENCE</scope>
    <source>
        <strain evidence="11">WB101</strain>
    </source>
</reference>
<sequence length="96" mass="10888">MKTSSDIEKQLLELKPVLIEKFKVSNIGVFGSYAKGEQSDASDVDILVDLQEPLGWAFFELKDFLESHLNRSVDLVTRNALKKQLKESILSETKFV</sequence>
<proteinExistence type="inferred from homology"/>
<reference evidence="11" key="2">
    <citation type="submission" date="2024-05" db="EMBL/GenBank/DDBJ databases">
        <title>Rhodohalobacter halophilus gen. nov., sp. nov., a moderately halophilic member of the family Balneolaceae.</title>
        <authorList>
            <person name="Xia J."/>
        </authorList>
    </citation>
    <scope>NUCLEOTIDE SEQUENCE</scope>
    <source>
        <strain evidence="11">WB101</strain>
    </source>
</reference>
<dbReference type="Pfam" id="PF01909">
    <property type="entry name" value="NTP_transf_2"/>
    <property type="match status" value="1"/>
</dbReference>
<keyword evidence="7" id="KW-0067">ATP-binding</keyword>
<dbReference type="Proteomes" id="UP001165366">
    <property type="component" value="Unassembled WGS sequence"/>
</dbReference>
<dbReference type="InterPro" id="IPR052038">
    <property type="entry name" value="Type-VII_TA_antitoxin"/>
</dbReference>
<dbReference type="RefSeq" id="WP_237852048.1">
    <property type="nucleotide sequence ID" value="NZ_JAKLWS010000001.1"/>
</dbReference>
<evidence type="ECO:0000256" key="8">
    <source>
        <dbReference type="ARBA" id="ARBA00022842"/>
    </source>
</evidence>
<evidence type="ECO:0000256" key="2">
    <source>
        <dbReference type="ARBA" id="ARBA00022649"/>
    </source>
</evidence>
<evidence type="ECO:0000256" key="5">
    <source>
        <dbReference type="ARBA" id="ARBA00022723"/>
    </source>
</evidence>
<gene>
    <name evidence="11" type="ORF">L6773_01410</name>
</gene>
<keyword evidence="4" id="KW-0548">Nucleotidyltransferase</keyword>
<dbReference type="Gene3D" id="3.30.460.10">
    <property type="entry name" value="Beta Polymerase, domain 2"/>
    <property type="match status" value="1"/>
</dbReference>
<dbReference type="CDD" id="cd05403">
    <property type="entry name" value="NT_KNTase_like"/>
    <property type="match status" value="1"/>
</dbReference>